<organism evidence="2 3">
    <name type="scientific">Mycolicibacterium chubuense</name>
    <name type="common">Mycobacterium chubuense</name>
    <dbReference type="NCBI Taxonomy" id="1800"/>
    <lineage>
        <taxon>Bacteria</taxon>
        <taxon>Bacillati</taxon>
        <taxon>Actinomycetota</taxon>
        <taxon>Actinomycetes</taxon>
        <taxon>Mycobacteriales</taxon>
        <taxon>Mycobacteriaceae</taxon>
        <taxon>Mycolicibacterium</taxon>
    </lineage>
</organism>
<dbReference type="Pfam" id="PF00107">
    <property type="entry name" value="ADH_zinc_N"/>
    <property type="match status" value="1"/>
</dbReference>
<dbReference type="EC" id="1.6.5.5" evidence="2"/>
<dbReference type="PANTHER" id="PTHR43677:SF4">
    <property type="entry name" value="QUINONE OXIDOREDUCTASE-LIKE PROTEIN 2"/>
    <property type="match status" value="1"/>
</dbReference>
<keyword evidence="2" id="KW-0560">Oxidoreductase</keyword>
<evidence type="ECO:0000259" key="1">
    <source>
        <dbReference type="SMART" id="SM00829"/>
    </source>
</evidence>
<evidence type="ECO:0000313" key="3">
    <source>
        <dbReference type="Proteomes" id="UP000036176"/>
    </source>
</evidence>
<protein>
    <submittedName>
        <fullName evidence="2">Quinone oxidoreductase 1</fullName>
        <ecNumber evidence="2">1.6.5.5</ecNumber>
    </submittedName>
</protein>
<dbReference type="AlphaFoldDB" id="A0A0J6WR50"/>
<dbReference type="PANTHER" id="PTHR43677">
    <property type="entry name" value="SHORT-CHAIN DEHYDROGENASE/REDUCTASE"/>
    <property type="match status" value="1"/>
</dbReference>
<dbReference type="InterPro" id="IPR013154">
    <property type="entry name" value="ADH-like_N"/>
</dbReference>
<feature type="domain" description="Enoyl reductase (ER)" evidence="1">
    <location>
        <begin position="13"/>
        <end position="327"/>
    </location>
</feature>
<dbReference type="Gene3D" id="3.90.180.10">
    <property type="entry name" value="Medium-chain alcohol dehydrogenases, catalytic domain"/>
    <property type="match status" value="1"/>
</dbReference>
<proteinExistence type="predicted"/>
<dbReference type="SUPFAM" id="SSF50129">
    <property type="entry name" value="GroES-like"/>
    <property type="match status" value="1"/>
</dbReference>
<dbReference type="Gene3D" id="3.40.50.720">
    <property type="entry name" value="NAD(P)-binding Rossmann-like Domain"/>
    <property type="match status" value="1"/>
</dbReference>
<dbReference type="GO" id="GO:0003960">
    <property type="term" value="F:quinone reductase (NADPH) activity"/>
    <property type="evidence" value="ECO:0007669"/>
    <property type="project" value="UniProtKB-EC"/>
</dbReference>
<dbReference type="InterPro" id="IPR051397">
    <property type="entry name" value="Zn-ADH-like_protein"/>
</dbReference>
<dbReference type="InterPro" id="IPR011032">
    <property type="entry name" value="GroES-like_sf"/>
</dbReference>
<dbReference type="InterPro" id="IPR020843">
    <property type="entry name" value="ER"/>
</dbReference>
<evidence type="ECO:0000313" key="2">
    <source>
        <dbReference type="EMBL" id="KMO84608.1"/>
    </source>
</evidence>
<keyword evidence="3" id="KW-1185">Reference proteome</keyword>
<reference evidence="2 3" key="1">
    <citation type="journal article" date="2015" name="Genome Biol. Evol.">
        <title>Characterization of Three Mycobacterium spp. with Potential Use in Bioremediation by Genome Sequencing and Comparative Genomics.</title>
        <authorList>
            <person name="Das S."/>
            <person name="Pettersson B.M."/>
            <person name="Behra P.R."/>
            <person name="Ramesh M."/>
            <person name="Dasgupta S."/>
            <person name="Bhattacharya A."/>
            <person name="Kirsebom L.A."/>
        </authorList>
    </citation>
    <scope>NUCLEOTIDE SEQUENCE [LARGE SCALE GENOMIC DNA]</scope>
    <source>
        <strain evidence="2 3">DSM 44219</strain>
    </source>
</reference>
<dbReference type="SUPFAM" id="SSF51735">
    <property type="entry name" value="NAD(P)-binding Rossmann-fold domains"/>
    <property type="match status" value="1"/>
</dbReference>
<accession>A0A0J6WR50</accession>
<dbReference type="Pfam" id="PF08240">
    <property type="entry name" value="ADH_N"/>
    <property type="match status" value="1"/>
</dbReference>
<gene>
    <name evidence="2" type="primary">qorA_1</name>
    <name evidence="2" type="ORF">MCHUDSM44219_00478</name>
</gene>
<dbReference type="CDD" id="cd08241">
    <property type="entry name" value="QOR1"/>
    <property type="match status" value="1"/>
</dbReference>
<sequence length="330" mass="34303">MRFNGRMRAIQISSLDGPQAAELVEIDEPTAGDDTVLVDVHAAGVAFPDALQSRGLYQYKPDLPYSPGAEIAGVVRSAPAGAHVQPGDRVAGLTMLYGAMAEVVALQPERLFKLPDSVSFEAGAGLLFNDLTVHFALRTRGRLSDGETVLVHGAAGGIGTSTLRLAPAFGAARTIAVVSSDAKAEVARAAGASDVIPADGFKDAVKELTGGRGVDIVLDPVGGDRFTDSLRSLAPGGRLLVVGFTGGEIPTVKVNRLLLNNVDAVGVGWGAWTMTHPGYLAEQWAELEPLLASGAVPAPQPEVYPLERAAEAISSLENRTARGKVVVAVR</sequence>
<dbReference type="Proteomes" id="UP000036176">
    <property type="component" value="Unassembled WGS sequence"/>
</dbReference>
<name>A0A0J6WR50_MYCCU</name>
<dbReference type="PATRIC" id="fig|1800.3.peg.484"/>
<comment type="caution">
    <text evidence="2">The sequence shown here is derived from an EMBL/GenBank/DDBJ whole genome shotgun (WGS) entry which is preliminary data.</text>
</comment>
<dbReference type="SMART" id="SM00829">
    <property type="entry name" value="PKS_ER"/>
    <property type="match status" value="1"/>
</dbReference>
<dbReference type="InterPro" id="IPR013149">
    <property type="entry name" value="ADH-like_C"/>
</dbReference>
<dbReference type="EMBL" id="JYNX01000013">
    <property type="protein sequence ID" value="KMO84608.1"/>
    <property type="molecule type" value="Genomic_DNA"/>
</dbReference>
<dbReference type="InterPro" id="IPR036291">
    <property type="entry name" value="NAD(P)-bd_dom_sf"/>
</dbReference>